<organism evidence="8 9">
    <name type="scientific">Ralstonia pickettii</name>
    <name type="common">Burkholderia pickettii</name>
    <dbReference type="NCBI Taxonomy" id="329"/>
    <lineage>
        <taxon>Bacteria</taxon>
        <taxon>Pseudomonadati</taxon>
        <taxon>Pseudomonadota</taxon>
        <taxon>Betaproteobacteria</taxon>
        <taxon>Burkholderiales</taxon>
        <taxon>Burkholderiaceae</taxon>
        <taxon>Ralstonia</taxon>
    </lineage>
</organism>
<dbReference type="EMBL" id="CATWFT010000001">
    <property type="protein sequence ID" value="CAJ0722220.1"/>
    <property type="molecule type" value="Genomic_DNA"/>
</dbReference>
<sequence length="91" mass="9735">MQDGKKDAADAPHVRGVALKCGLRHRWGGNHQHRAGYRTAHKGIEMKKLIALLALGCALLAGCNTMAGMGKDIQTGGQKLENAADNTKQKM</sequence>
<evidence type="ECO:0000313" key="8">
    <source>
        <dbReference type="EMBL" id="CAJ0722220.1"/>
    </source>
</evidence>
<evidence type="ECO:0000256" key="6">
    <source>
        <dbReference type="ARBA" id="ARBA00023288"/>
    </source>
</evidence>
<protein>
    <recommendedName>
        <fullName evidence="10">Entericidin EcnAB</fullName>
    </recommendedName>
</protein>
<keyword evidence="4 7" id="KW-0472">Membrane</keyword>
<keyword evidence="3" id="KW-0732">Signal</keyword>
<keyword evidence="6" id="KW-0449">Lipoprotein</keyword>
<keyword evidence="9" id="KW-1185">Reference proteome</keyword>
<reference evidence="8 9" key="1">
    <citation type="submission" date="2023-07" db="EMBL/GenBank/DDBJ databases">
        <authorList>
            <person name="Peeters C."/>
        </authorList>
    </citation>
    <scope>NUCLEOTIDE SEQUENCE [LARGE SCALE GENOMIC DNA]</scope>
    <source>
        <strain evidence="8 9">R-38712</strain>
    </source>
</reference>
<dbReference type="Proteomes" id="UP001189303">
    <property type="component" value="Unassembled WGS sequence"/>
</dbReference>
<evidence type="ECO:0000256" key="1">
    <source>
        <dbReference type="ARBA" id="ARBA00010296"/>
    </source>
</evidence>
<evidence type="ECO:0000256" key="4">
    <source>
        <dbReference type="ARBA" id="ARBA00023136"/>
    </source>
</evidence>
<evidence type="ECO:0000256" key="2">
    <source>
        <dbReference type="ARBA" id="ARBA00022475"/>
    </source>
</evidence>
<keyword evidence="7" id="KW-1133">Transmembrane helix</keyword>
<keyword evidence="5" id="KW-0564">Palmitate</keyword>
<gene>
    <name evidence="8" type="ORF">R38712_00757</name>
</gene>
<evidence type="ECO:0000256" key="3">
    <source>
        <dbReference type="ARBA" id="ARBA00022729"/>
    </source>
</evidence>
<evidence type="ECO:0000313" key="9">
    <source>
        <dbReference type="Proteomes" id="UP001189303"/>
    </source>
</evidence>
<feature type="transmembrane region" description="Helical" evidence="7">
    <location>
        <begin position="49"/>
        <end position="67"/>
    </location>
</feature>
<evidence type="ECO:0000256" key="5">
    <source>
        <dbReference type="ARBA" id="ARBA00023139"/>
    </source>
</evidence>
<comment type="caution">
    <text evidence="8">The sequence shown here is derived from an EMBL/GenBank/DDBJ whole genome shotgun (WGS) entry which is preliminary data.</text>
</comment>
<keyword evidence="7" id="KW-0812">Transmembrane</keyword>
<name>A0ABN9HZ05_RALPI</name>
<comment type="similarity">
    <text evidence="1">Belongs to the EcnA/EcnB lipoprotein family.</text>
</comment>
<accession>A0ABN9HZ05</accession>
<dbReference type="Pfam" id="PF08085">
    <property type="entry name" value="Entericidin"/>
    <property type="match status" value="1"/>
</dbReference>
<evidence type="ECO:0000256" key="7">
    <source>
        <dbReference type="SAM" id="Phobius"/>
    </source>
</evidence>
<proteinExistence type="inferred from homology"/>
<keyword evidence="2" id="KW-1003">Cell membrane</keyword>
<dbReference type="InterPro" id="IPR012556">
    <property type="entry name" value="Entericidin"/>
</dbReference>
<evidence type="ECO:0008006" key="10">
    <source>
        <dbReference type="Google" id="ProtNLM"/>
    </source>
</evidence>